<dbReference type="EMBL" id="JAHQXF010000002">
    <property type="protein sequence ID" value="MBV0925504.1"/>
    <property type="molecule type" value="Genomic_DNA"/>
</dbReference>
<proteinExistence type="predicted"/>
<sequence>MSSERRLGEGGASPPLPQDEFAETSLVAELEPSADGGKRAILYPADRPGPEVATRWLSVPADSLVDLESVR</sequence>
<evidence type="ECO:0000259" key="2">
    <source>
        <dbReference type="Pfam" id="PF24351"/>
    </source>
</evidence>
<dbReference type="Pfam" id="PF24351">
    <property type="entry name" value="DUF7511"/>
    <property type="match status" value="1"/>
</dbReference>
<dbReference type="OrthoDB" id="231646at2157"/>
<reference evidence="3 4" key="1">
    <citation type="submission" date="2021-06" db="EMBL/GenBank/DDBJ databases">
        <title>New haloarchaea isolates fom saline soil.</title>
        <authorList>
            <person name="Duran-Viseras A."/>
            <person name="Sanchez-Porro C.S."/>
            <person name="Ventosa A."/>
        </authorList>
    </citation>
    <scope>NUCLEOTIDE SEQUENCE [LARGE SCALE GENOMIC DNA]</scope>
    <source>
        <strain evidence="3 4">JCM 183640</strain>
    </source>
</reference>
<feature type="region of interest" description="Disordered" evidence="1">
    <location>
        <begin position="1"/>
        <end position="21"/>
    </location>
</feature>
<comment type="caution">
    <text evidence="3">The sequence shown here is derived from an EMBL/GenBank/DDBJ whole genome shotgun (WGS) entry which is preliminary data.</text>
</comment>
<dbReference type="AlphaFoldDB" id="A0A8J7YCS1"/>
<accession>A0A8J7YCS1</accession>
<dbReference type="RefSeq" id="WP_162318327.1">
    <property type="nucleotide sequence ID" value="NZ_JAHQXF010000002.1"/>
</dbReference>
<keyword evidence="4" id="KW-1185">Reference proteome</keyword>
<gene>
    <name evidence="3" type="ORF">KTS45_14960</name>
</gene>
<evidence type="ECO:0000256" key="1">
    <source>
        <dbReference type="SAM" id="MobiDB-lite"/>
    </source>
</evidence>
<name>A0A8J7YCS1_9EURY</name>
<evidence type="ECO:0000313" key="4">
    <source>
        <dbReference type="Proteomes" id="UP000766550"/>
    </source>
</evidence>
<evidence type="ECO:0000313" key="3">
    <source>
        <dbReference type="EMBL" id="MBV0925504.1"/>
    </source>
</evidence>
<dbReference type="InterPro" id="IPR055933">
    <property type="entry name" value="DUF7511"/>
</dbReference>
<dbReference type="Proteomes" id="UP000766550">
    <property type="component" value="Unassembled WGS sequence"/>
</dbReference>
<protein>
    <recommendedName>
        <fullName evidence="2">DUF7511 domain-containing protein</fullName>
    </recommendedName>
</protein>
<feature type="domain" description="DUF7511" evidence="2">
    <location>
        <begin position="26"/>
        <end position="71"/>
    </location>
</feature>
<organism evidence="3 4">
    <name type="scientific">Haloarcula limicola</name>
    <dbReference type="NCBI Taxonomy" id="1429915"/>
    <lineage>
        <taxon>Archaea</taxon>
        <taxon>Methanobacteriati</taxon>
        <taxon>Methanobacteriota</taxon>
        <taxon>Stenosarchaea group</taxon>
        <taxon>Halobacteria</taxon>
        <taxon>Halobacteriales</taxon>
        <taxon>Haloarculaceae</taxon>
        <taxon>Haloarcula</taxon>
    </lineage>
</organism>